<keyword evidence="11 14" id="KW-0131">Cell cycle</keyword>
<evidence type="ECO:0000256" key="14">
    <source>
        <dbReference type="HAMAP-Rule" id="MF_00046"/>
    </source>
</evidence>
<evidence type="ECO:0000256" key="4">
    <source>
        <dbReference type="ARBA" id="ARBA00022490"/>
    </source>
</evidence>
<evidence type="ECO:0000256" key="12">
    <source>
        <dbReference type="ARBA" id="ARBA00023316"/>
    </source>
</evidence>
<dbReference type="InterPro" id="IPR004101">
    <property type="entry name" value="Mur_ligase_C"/>
</dbReference>
<dbReference type="Gene3D" id="3.90.190.20">
    <property type="entry name" value="Mur ligase, C-terminal domain"/>
    <property type="match status" value="1"/>
</dbReference>
<dbReference type="InterPro" id="IPR000713">
    <property type="entry name" value="Mur_ligase_N"/>
</dbReference>
<dbReference type="HAMAP" id="MF_00046">
    <property type="entry name" value="MurC"/>
    <property type="match status" value="1"/>
</dbReference>
<organism evidence="18 19">
    <name type="scientific">Candidatus Uhrbacteria bacterium GW2011_GWF2_39_13</name>
    <dbReference type="NCBI Taxonomy" id="1618995"/>
    <lineage>
        <taxon>Bacteria</taxon>
        <taxon>Candidatus Uhriibacteriota</taxon>
    </lineage>
</organism>
<dbReference type="GO" id="GO:0005524">
    <property type="term" value="F:ATP binding"/>
    <property type="evidence" value="ECO:0007669"/>
    <property type="project" value="UniProtKB-UniRule"/>
</dbReference>
<dbReference type="PATRIC" id="fig|1618995.3.peg.387"/>
<dbReference type="Pfam" id="PF08245">
    <property type="entry name" value="Mur_ligase_M"/>
    <property type="match status" value="1"/>
</dbReference>
<keyword evidence="6 14" id="KW-0132">Cell division</keyword>
<dbReference type="NCBIfam" id="TIGR01082">
    <property type="entry name" value="murC"/>
    <property type="match status" value="1"/>
</dbReference>
<feature type="domain" description="Mur ligase N-terminal catalytic" evidence="15">
    <location>
        <begin position="7"/>
        <end position="106"/>
    </location>
</feature>
<name>A0A0G0MMY9_9BACT</name>
<protein>
    <recommendedName>
        <fullName evidence="3 14">UDP-N-acetylmuramate--L-alanine ligase</fullName>
        <ecNumber evidence="3 14">6.3.2.8</ecNumber>
    </recommendedName>
    <alternativeName>
        <fullName evidence="14">UDP-N-acetylmuramoyl-L-alanine synthetase</fullName>
    </alternativeName>
</protein>
<evidence type="ECO:0000256" key="5">
    <source>
        <dbReference type="ARBA" id="ARBA00022598"/>
    </source>
</evidence>
<dbReference type="InterPro" id="IPR036615">
    <property type="entry name" value="Mur_ligase_C_dom_sf"/>
</dbReference>
<keyword evidence="8 14" id="KW-0067">ATP-binding</keyword>
<dbReference type="AlphaFoldDB" id="A0A0G0MMY9"/>
<dbReference type="GO" id="GO:0008360">
    <property type="term" value="P:regulation of cell shape"/>
    <property type="evidence" value="ECO:0007669"/>
    <property type="project" value="UniProtKB-KW"/>
</dbReference>
<evidence type="ECO:0000256" key="2">
    <source>
        <dbReference type="ARBA" id="ARBA00004752"/>
    </source>
</evidence>
<feature type="domain" description="Mur ligase C-terminal" evidence="16">
    <location>
        <begin position="313"/>
        <end position="446"/>
    </location>
</feature>
<comment type="catalytic activity">
    <reaction evidence="13 14">
        <text>UDP-N-acetyl-alpha-D-muramate + L-alanine + ATP = UDP-N-acetyl-alpha-D-muramoyl-L-alanine + ADP + phosphate + H(+)</text>
        <dbReference type="Rhea" id="RHEA:23372"/>
        <dbReference type="ChEBI" id="CHEBI:15378"/>
        <dbReference type="ChEBI" id="CHEBI:30616"/>
        <dbReference type="ChEBI" id="CHEBI:43474"/>
        <dbReference type="ChEBI" id="CHEBI:57972"/>
        <dbReference type="ChEBI" id="CHEBI:70757"/>
        <dbReference type="ChEBI" id="CHEBI:83898"/>
        <dbReference type="ChEBI" id="CHEBI:456216"/>
        <dbReference type="EC" id="6.3.2.8"/>
    </reaction>
</comment>
<dbReference type="SUPFAM" id="SSF53244">
    <property type="entry name" value="MurD-like peptide ligases, peptide-binding domain"/>
    <property type="match status" value="1"/>
</dbReference>
<comment type="similarity">
    <text evidence="14">Belongs to the MurCDEF family.</text>
</comment>
<dbReference type="PANTHER" id="PTHR43445">
    <property type="entry name" value="UDP-N-ACETYLMURAMATE--L-ALANINE LIGASE-RELATED"/>
    <property type="match status" value="1"/>
</dbReference>
<evidence type="ECO:0000256" key="1">
    <source>
        <dbReference type="ARBA" id="ARBA00004496"/>
    </source>
</evidence>
<dbReference type="Gene3D" id="3.40.50.720">
    <property type="entry name" value="NAD(P)-binding Rossmann-like Domain"/>
    <property type="match status" value="1"/>
</dbReference>
<dbReference type="Pfam" id="PF01225">
    <property type="entry name" value="Mur_ligase"/>
    <property type="match status" value="1"/>
</dbReference>
<dbReference type="GO" id="GO:0005737">
    <property type="term" value="C:cytoplasm"/>
    <property type="evidence" value="ECO:0007669"/>
    <property type="project" value="UniProtKB-SubCell"/>
</dbReference>
<evidence type="ECO:0000256" key="8">
    <source>
        <dbReference type="ARBA" id="ARBA00022840"/>
    </source>
</evidence>
<evidence type="ECO:0000259" key="16">
    <source>
        <dbReference type="Pfam" id="PF02875"/>
    </source>
</evidence>
<evidence type="ECO:0000256" key="7">
    <source>
        <dbReference type="ARBA" id="ARBA00022741"/>
    </source>
</evidence>
<sequence length="456" mass="50916">MFQSYRHVHFVGIAGIGMSALAKWFLHEGIKVSGSDLSINATTQDLRKRGVTFFSGHAVSNIAEDIDLLIYTSAIPEHNIERQHAQERGISQKSYFETLGEISKSFSTIVITGTNGKSTTTAILGLLLEAAGYDPTVLVGSLVPGFKDGNLRLGKGRFFVVEGCEYRANMMNLDPEMIVLTNIEEDHLDYYRDLNHIQQTFQAFVDKLQGKGMVVYNAMDPGTAALHFSRSVGYGFEKETDYFARQRTVSQGAQQVSVYRHETDELYLGDLKLQIPGEFNVMNALAAISAAMELGIPFETCCRVLEQFKGIWRRFERVGVWRGADVISDYGHHPTAIAQTVQAAREFFPGRRILLCYQPHQHDRTKKLFDEFVETLALADHVIVVEIYDVAGRNEEHNVSSNDLVLAIKKKDSAKDIMYAEDFVAAENLLCDVVQSNDVLLIMGAGDIDSLARKLV</sequence>
<dbReference type="InterPro" id="IPR036565">
    <property type="entry name" value="Mur-like_cat_sf"/>
</dbReference>
<evidence type="ECO:0000259" key="17">
    <source>
        <dbReference type="Pfam" id="PF08245"/>
    </source>
</evidence>
<keyword evidence="4 14" id="KW-0963">Cytoplasm</keyword>
<evidence type="ECO:0000256" key="3">
    <source>
        <dbReference type="ARBA" id="ARBA00012211"/>
    </source>
</evidence>
<dbReference type="GO" id="GO:0009252">
    <property type="term" value="P:peptidoglycan biosynthetic process"/>
    <property type="evidence" value="ECO:0007669"/>
    <property type="project" value="UniProtKB-UniRule"/>
</dbReference>
<keyword evidence="9 14" id="KW-0133">Cell shape</keyword>
<dbReference type="GO" id="GO:0071555">
    <property type="term" value="P:cell wall organization"/>
    <property type="evidence" value="ECO:0007669"/>
    <property type="project" value="UniProtKB-KW"/>
</dbReference>
<dbReference type="PROSITE" id="PS01011">
    <property type="entry name" value="FOLYLPOLYGLU_SYNT_1"/>
    <property type="match status" value="1"/>
</dbReference>
<dbReference type="InterPro" id="IPR013221">
    <property type="entry name" value="Mur_ligase_cen"/>
</dbReference>
<feature type="domain" description="Mur ligase central" evidence="17">
    <location>
        <begin position="111"/>
        <end position="291"/>
    </location>
</feature>
<evidence type="ECO:0000256" key="13">
    <source>
        <dbReference type="ARBA" id="ARBA00047833"/>
    </source>
</evidence>
<dbReference type="SUPFAM" id="SSF51984">
    <property type="entry name" value="MurCD N-terminal domain"/>
    <property type="match status" value="1"/>
</dbReference>
<comment type="subcellular location">
    <subcellularLocation>
        <location evidence="1 14">Cytoplasm</location>
    </subcellularLocation>
</comment>
<gene>
    <name evidence="14" type="primary">murC</name>
    <name evidence="18" type="ORF">UT30_C0007G0029</name>
</gene>
<feature type="binding site" evidence="14">
    <location>
        <begin position="113"/>
        <end position="119"/>
    </location>
    <ligand>
        <name>ATP</name>
        <dbReference type="ChEBI" id="CHEBI:30616"/>
    </ligand>
</feature>
<comment type="caution">
    <text evidence="18">The sequence shown here is derived from an EMBL/GenBank/DDBJ whole genome shotgun (WGS) entry which is preliminary data.</text>
</comment>
<keyword evidence="5 14" id="KW-0436">Ligase</keyword>
<dbReference type="GO" id="GO:0008763">
    <property type="term" value="F:UDP-N-acetylmuramate-L-alanine ligase activity"/>
    <property type="evidence" value="ECO:0007669"/>
    <property type="project" value="UniProtKB-UniRule"/>
</dbReference>
<dbReference type="GO" id="GO:0004326">
    <property type="term" value="F:tetrahydrofolylpolyglutamate synthase activity"/>
    <property type="evidence" value="ECO:0007669"/>
    <property type="project" value="InterPro"/>
</dbReference>
<dbReference type="SUPFAM" id="SSF53623">
    <property type="entry name" value="MurD-like peptide ligases, catalytic domain"/>
    <property type="match status" value="1"/>
</dbReference>
<comment type="function">
    <text evidence="14">Cell wall formation.</text>
</comment>
<evidence type="ECO:0000313" key="19">
    <source>
        <dbReference type="Proteomes" id="UP000033935"/>
    </source>
</evidence>
<proteinExistence type="inferred from homology"/>
<comment type="pathway">
    <text evidence="2 14">Cell wall biogenesis; peptidoglycan biosynthesis.</text>
</comment>
<dbReference type="CDD" id="cd01983">
    <property type="entry name" value="SIMIBI"/>
    <property type="match status" value="1"/>
</dbReference>
<evidence type="ECO:0000313" key="18">
    <source>
        <dbReference type="EMBL" id="KKR04473.1"/>
    </source>
</evidence>
<dbReference type="UniPathway" id="UPA00219"/>
<keyword evidence="7 14" id="KW-0547">Nucleotide-binding</keyword>
<dbReference type="Pfam" id="PF02875">
    <property type="entry name" value="Mur_ligase_C"/>
    <property type="match status" value="1"/>
</dbReference>
<dbReference type="EC" id="6.3.2.8" evidence="3 14"/>
<dbReference type="PANTHER" id="PTHR43445:SF3">
    <property type="entry name" value="UDP-N-ACETYLMURAMATE--L-ALANINE LIGASE"/>
    <property type="match status" value="1"/>
</dbReference>
<dbReference type="InterPro" id="IPR050061">
    <property type="entry name" value="MurCDEF_pg_biosynth"/>
</dbReference>
<dbReference type="Gene3D" id="3.40.1190.10">
    <property type="entry name" value="Mur-like, catalytic domain"/>
    <property type="match status" value="1"/>
</dbReference>
<keyword evidence="10 14" id="KW-0573">Peptidoglycan synthesis</keyword>
<reference evidence="18 19" key="1">
    <citation type="journal article" date="2015" name="Nature">
        <title>rRNA introns, odd ribosomes, and small enigmatic genomes across a large radiation of phyla.</title>
        <authorList>
            <person name="Brown C.T."/>
            <person name="Hug L.A."/>
            <person name="Thomas B.C."/>
            <person name="Sharon I."/>
            <person name="Castelle C.J."/>
            <person name="Singh A."/>
            <person name="Wilkins M.J."/>
            <person name="Williams K.H."/>
            <person name="Banfield J.F."/>
        </authorList>
    </citation>
    <scope>NUCLEOTIDE SEQUENCE [LARGE SCALE GENOMIC DNA]</scope>
</reference>
<dbReference type="EMBL" id="LBWG01000007">
    <property type="protein sequence ID" value="KKR04473.1"/>
    <property type="molecule type" value="Genomic_DNA"/>
</dbReference>
<evidence type="ECO:0000256" key="10">
    <source>
        <dbReference type="ARBA" id="ARBA00022984"/>
    </source>
</evidence>
<accession>A0A0G0MMY9</accession>
<dbReference type="InterPro" id="IPR005758">
    <property type="entry name" value="UDP-N-AcMur_Ala_ligase_MurC"/>
</dbReference>
<dbReference type="InterPro" id="IPR018109">
    <property type="entry name" value="Folylpolyglutamate_synth_CS"/>
</dbReference>
<dbReference type="Proteomes" id="UP000033935">
    <property type="component" value="Unassembled WGS sequence"/>
</dbReference>
<evidence type="ECO:0000256" key="6">
    <source>
        <dbReference type="ARBA" id="ARBA00022618"/>
    </source>
</evidence>
<evidence type="ECO:0000259" key="15">
    <source>
        <dbReference type="Pfam" id="PF01225"/>
    </source>
</evidence>
<evidence type="ECO:0000256" key="11">
    <source>
        <dbReference type="ARBA" id="ARBA00023306"/>
    </source>
</evidence>
<keyword evidence="12 14" id="KW-0961">Cell wall biogenesis/degradation</keyword>
<dbReference type="GO" id="GO:0051301">
    <property type="term" value="P:cell division"/>
    <property type="evidence" value="ECO:0007669"/>
    <property type="project" value="UniProtKB-KW"/>
</dbReference>
<evidence type="ECO:0000256" key="9">
    <source>
        <dbReference type="ARBA" id="ARBA00022960"/>
    </source>
</evidence>